<dbReference type="HOGENOM" id="CLU_162083_4_1_6"/>
<reference evidence="1 2" key="1">
    <citation type="submission" date="2013-04" db="EMBL/GenBank/DDBJ databases">
        <authorList>
            <person name="Weinstock G."/>
            <person name="Sodergren E."/>
            <person name="Lobos E.A."/>
            <person name="Fulton L."/>
            <person name="Fulton R."/>
            <person name="Courtney L."/>
            <person name="Fronick C."/>
            <person name="O'Laughlin M."/>
            <person name="Godfrey J."/>
            <person name="Wilson R.M."/>
            <person name="Miner T."/>
            <person name="Farmer C."/>
            <person name="Delehaunty K."/>
            <person name="Cordes M."/>
            <person name="Minx P."/>
            <person name="Tomlinson C."/>
            <person name="Chen J."/>
            <person name="Wollam A."/>
            <person name="Pepin K.H."/>
            <person name="Palsikar V.B."/>
            <person name="Zhang X."/>
            <person name="Suruliraj S."/>
            <person name="Perna N.T."/>
            <person name="Plunkett G."/>
            <person name="Warren W."/>
            <person name="Mitreva M."/>
            <person name="Mardis E.R."/>
            <person name="Wilson R.K."/>
        </authorList>
    </citation>
    <scope>NUCLEOTIDE SEQUENCE [LARGE SCALE GENOMIC DNA]</scope>
    <source>
        <strain evidence="1 2">DSM 4568</strain>
    </source>
</reference>
<protein>
    <recommendedName>
        <fullName evidence="3">DUF4160 domain-containing protein</fullName>
    </recommendedName>
</protein>
<dbReference type="EMBL" id="ATDT01000029">
    <property type="protein sequence ID" value="EPF15575.1"/>
    <property type="molecule type" value="Genomic_DNA"/>
</dbReference>
<comment type="caution">
    <text evidence="1">The sequence shown here is derived from an EMBL/GenBank/DDBJ whole genome shotgun (WGS) entry which is preliminary data.</text>
</comment>
<gene>
    <name evidence="1" type="ORF">HMPREF0201_03248</name>
</gene>
<name>S3IRB9_9ENTR</name>
<evidence type="ECO:0008006" key="3">
    <source>
        <dbReference type="Google" id="ProtNLM"/>
    </source>
</evidence>
<dbReference type="Proteomes" id="UP000014585">
    <property type="component" value="Unassembled WGS sequence"/>
</dbReference>
<evidence type="ECO:0000313" key="1">
    <source>
        <dbReference type="EMBL" id="EPF15575.1"/>
    </source>
</evidence>
<sequence length="85" mass="10371">MEHFFMPVILRIKGYIFFFYSNEGTPREPKHIHVRNTDAEAKFWLIPFVTLARNAGFSPRERNELENYVKQYRKLFIEAWYGYFS</sequence>
<accession>S3IRB9</accession>
<evidence type="ECO:0000313" key="2">
    <source>
        <dbReference type="Proteomes" id="UP000014585"/>
    </source>
</evidence>
<dbReference type="AlphaFoldDB" id="S3IRB9"/>
<proteinExistence type="predicted"/>
<dbReference type="InterPro" id="IPR025427">
    <property type="entry name" value="DUF4160"/>
</dbReference>
<organism evidence="1 2">
    <name type="scientific">Cedecea davisae DSM 4568</name>
    <dbReference type="NCBI Taxonomy" id="566551"/>
    <lineage>
        <taxon>Bacteria</taxon>
        <taxon>Pseudomonadati</taxon>
        <taxon>Pseudomonadota</taxon>
        <taxon>Gammaproteobacteria</taxon>
        <taxon>Enterobacterales</taxon>
        <taxon>Enterobacteriaceae</taxon>
        <taxon>Cedecea</taxon>
    </lineage>
</organism>
<dbReference type="Pfam" id="PF13711">
    <property type="entry name" value="DUF4160"/>
    <property type="match status" value="1"/>
</dbReference>